<feature type="transmembrane region" description="Helical" evidence="1">
    <location>
        <begin position="20"/>
        <end position="44"/>
    </location>
</feature>
<feature type="transmembrane region" description="Helical" evidence="1">
    <location>
        <begin position="166"/>
        <end position="192"/>
    </location>
</feature>
<comment type="caution">
    <text evidence="2">The sequence shown here is derived from an EMBL/GenBank/DDBJ whole genome shotgun (WGS) entry which is preliminary data.</text>
</comment>
<accession>A0A9P5XBI0</accession>
<feature type="transmembrane region" description="Helical" evidence="1">
    <location>
        <begin position="213"/>
        <end position="239"/>
    </location>
</feature>
<gene>
    <name evidence="2" type="ORF">P691DRAFT_781638</name>
</gene>
<keyword evidence="1" id="KW-1133">Transmembrane helix</keyword>
<sequence>MSTSLDEATASMNMLISLTIADASAALFIGACLTLGTICFILLSSPAGGPRKQRRLLRLYIVALLIAAAGFYLSDFLYTNTPTIFRPRTDNEYLLMNDRLILANAAFQAIVISLTDGLLVWRCYMVHKAFIGRSLPVWGYIFWVTPAGLWTVNFVTGIILCTTRGSIPMVVLFSCNALMNIYGTAFITIHLLRHRRMARICFGDKAPMSRYHNIVGILLESAAINVPVAICAAVGYMVIHNPTAAALFIIFSISIPSQISPYPTVEPEPGNNVIGDQEEGCKHNRIQQSLGLKDE</sequence>
<keyword evidence="1" id="KW-0472">Membrane</keyword>
<feature type="transmembrane region" description="Helical" evidence="1">
    <location>
        <begin position="101"/>
        <end position="125"/>
    </location>
</feature>
<feature type="transmembrane region" description="Helical" evidence="1">
    <location>
        <begin position="56"/>
        <end position="73"/>
    </location>
</feature>
<evidence type="ECO:0000313" key="3">
    <source>
        <dbReference type="Proteomes" id="UP000807342"/>
    </source>
</evidence>
<dbReference type="Proteomes" id="UP000807342">
    <property type="component" value="Unassembled WGS sequence"/>
</dbReference>
<keyword evidence="1" id="KW-0812">Transmembrane</keyword>
<keyword evidence="3" id="KW-1185">Reference proteome</keyword>
<proteinExistence type="predicted"/>
<reference evidence="2" key="1">
    <citation type="submission" date="2020-11" db="EMBL/GenBank/DDBJ databases">
        <authorList>
            <consortium name="DOE Joint Genome Institute"/>
            <person name="Ahrendt S."/>
            <person name="Riley R."/>
            <person name="Andreopoulos W."/>
            <person name="Labutti K."/>
            <person name="Pangilinan J."/>
            <person name="Ruiz-Duenas F.J."/>
            <person name="Barrasa J.M."/>
            <person name="Sanchez-Garcia M."/>
            <person name="Camarero S."/>
            <person name="Miyauchi S."/>
            <person name="Serrano A."/>
            <person name="Linde D."/>
            <person name="Babiker R."/>
            <person name="Drula E."/>
            <person name="Ayuso-Fernandez I."/>
            <person name="Pacheco R."/>
            <person name="Padilla G."/>
            <person name="Ferreira P."/>
            <person name="Barriuso J."/>
            <person name="Kellner H."/>
            <person name="Castanera R."/>
            <person name="Alfaro M."/>
            <person name="Ramirez L."/>
            <person name="Pisabarro A.G."/>
            <person name="Kuo A."/>
            <person name="Tritt A."/>
            <person name="Lipzen A."/>
            <person name="He G."/>
            <person name="Yan M."/>
            <person name="Ng V."/>
            <person name="Cullen D."/>
            <person name="Martin F."/>
            <person name="Rosso M.-N."/>
            <person name="Henrissat B."/>
            <person name="Hibbett D."/>
            <person name="Martinez A.T."/>
            <person name="Grigoriev I.V."/>
        </authorList>
    </citation>
    <scope>NUCLEOTIDE SEQUENCE</scope>
    <source>
        <strain evidence="2">MF-IS2</strain>
    </source>
</reference>
<feature type="transmembrane region" description="Helical" evidence="1">
    <location>
        <begin position="137"/>
        <end position="160"/>
    </location>
</feature>
<name>A0A9P5XBI0_9AGAR</name>
<evidence type="ECO:0000313" key="2">
    <source>
        <dbReference type="EMBL" id="KAF9447979.1"/>
    </source>
</evidence>
<dbReference type="AlphaFoldDB" id="A0A9P5XBI0"/>
<evidence type="ECO:0000256" key="1">
    <source>
        <dbReference type="SAM" id="Phobius"/>
    </source>
</evidence>
<dbReference type="OrthoDB" id="3045811at2759"/>
<organism evidence="2 3">
    <name type="scientific">Macrolepiota fuliginosa MF-IS2</name>
    <dbReference type="NCBI Taxonomy" id="1400762"/>
    <lineage>
        <taxon>Eukaryota</taxon>
        <taxon>Fungi</taxon>
        <taxon>Dikarya</taxon>
        <taxon>Basidiomycota</taxon>
        <taxon>Agaricomycotina</taxon>
        <taxon>Agaricomycetes</taxon>
        <taxon>Agaricomycetidae</taxon>
        <taxon>Agaricales</taxon>
        <taxon>Agaricineae</taxon>
        <taxon>Agaricaceae</taxon>
        <taxon>Macrolepiota</taxon>
    </lineage>
</organism>
<protein>
    <submittedName>
        <fullName evidence="2">Uncharacterized protein</fullName>
    </submittedName>
</protein>
<dbReference type="EMBL" id="MU151178">
    <property type="protein sequence ID" value="KAF9447979.1"/>
    <property type="molecule type" value="Genomic_DNA"/>
</dbReference>